<protein>
    <submittedName>
        <fullName evidence="1">Uncharacterized protein</fullName>
    </submittedName>
</protein>
<evidence type="ECO:0000313" key="2">
    <source>
        <dbReference type="Proteomes" id="UP001558613"/>
    </source>
</evidence>
<proteinExistence type="predicted"/>
<name>A0ABR3LP36_9TELE</name>
<comment type="caution">
    <text evidence="1">The sequence shown here is derived from an EMBL/GenBank/DDBJ whole genome shotgun (WGS) entry which is preliminary data.</text>
</comment>
<evidence type="ECO:0000313" key="1">
    <source>
        <dbReference type="EMBL" id="KAL1253233.1"/>
    </source>
</evidence>
<gene>
    <name evidence="1" type="ORF">QQF64_017926</name>
</gene>
<accession>A0ABR3LP36</accession>
<keyword evidence="2" id="KW-1185">Reference proteome</keyword>
<reference evidence="1 2" key="1">
    <citation type="submission" date="2023-09" db="EMBL/GenBank/DDBJ databases">
        <authorList>
            <person name="Wang M."/>
        </authorList>
    </citation>
    <scope>NUCLEOTIDE SEQUENCE [LARGE SCALE GENOMIC DNA]</scope>
    <source>
        <strain evidence="1">GT-2023</strain>
        <tissue evidence="1">Liver</tissue>
    </source>
</reference>
<dbReference type="EMBL" id="JAYMGO010000021">
    <property type="protein sequence ID" value="KAL1253233.1"/>
    <property type="molecule type" value="Genomic_DNA"/>
</dbReference>
<organism evidence="1 2">
    <name type="scientific">Cirrhinus molitorella</name>
    <name type="common">mud carp</name>
    <dbReference type="NCBI Taxonomy" id="172907"/>
    <lineage>
        <taxon>Eukaryota</taxon>
        <taxon>Metazoa</taxon>
        <taxon>Chordata</taxon>
        <taxon>Craniata</taxon>
        <taxon>Vertebrata</taxon>
        <taxon>Euteleostomi</taxon>
        <taxon>Actinopterygii</taxon>
        <taxon>Neopterygii</taxon>
        <taxon>Teleostei</taxon>
        <taxon>Ostariophysi</taxon>
        <taxon>Cypriniformes</taxon>
        <taxon>Cyprinidae</taxon>
        <taxon>Labeoninae</taxon>
        <taxon>Labeonini</taxon>
        <taxon>Cirrhinus</taxon>
    </lineage>
</organism>
<dbReference type="Proteomes" id="UP001558613">
    <property type="component" value="Unassembled WGS sequence"/>
</dbReference>
<sequence length="115" mass="13138">MRYHFVIYHAAQQDVSPPLMHQRQQQFCPCLRSPSRLQRAQCCLAVLCSGGGERGRNTINDYTLPHCQTPPTHKFVRVHAATLSLLHLTTACNSHPSRLERERSYDGVSLRKEIL</sequence>